<evidence type="ECO:0000256" key="1">
    <source>
        <dbReference type="SAM" id="MobiDB-lite"/>
    </source>
</evidence>
<name>A0A4R2CMI1_SHIGR</name>
<dbReference type="RefSeq" id="WP_133035291.1">
    <property type="nucleotide sequence ID" value="NZ_BAABEI010000012.1"/>
</dbReference>
<evidence type="ECO:0000313" key="2">
    <source>
        <dbReference type="EMBL" id="TCN42418.1"/>
    </source>
</evidence>
<protein>
    <submittedName>
        <fullName evidence="2">Uncharacterized protein</fullName>
    </submittedName>
</protein>
<gene>
    <name evidence="2" type="ORF">EV665_112153</name>
</gene>
<dbReference type="EMBL" id="SLVX01000012">
    <property type="protein sequence ID" value="TCN42418.1"/>
    <property type="molecule type" value="Genomic_DNA"/>
</dbReference>
<dbReference type="AlphaFoldDB" id="A0A4R2CMI1"/>
<dbReference type="Proteomes" id="UP000295351">
    <property type="component" value="Unassembled WGS sequence"/>
</dbReference>
<reference evidence="2 3" key="1">
    <citation type="submission" date="2019-03" db="EMBL/GenBank/DDBJ databases">
        <title>Genomic Encyclopedia of Type Strains, Phase IV (KMG-IV): sequencing the most valuable type-strain genomes for metagenomic binning, comparative biology and taxonomic classification.</title>
        <authorList>
            <person name="Goeker M."/>
        </authorList>
    </citation>
    <scope>NUCLEOTIDE SEQUENCE [LARGE SCALE GENOMIC DNA]</scope>
    <source>
        <strain evidence="2 3">DSM 18401</strain>
    </source>
</reference>
<feature type="region of interest" description="Disordered" evidence="1">
    <location>
        <begin position="193"/>
        <end position="214"/>
    </location>
</feature>
<sequence length="489" mass="54091">MTSSTARGTAADRWNRRDHILPGQRLYSDRATALWLAGKQPLAKLEKPLPLSPEAENAPWIPERFLDLLVDGDNVAESGRYVSISERLRRLFGIALHFTAIRDGLIVPSRYVRLQGSPVPMENDGPTTAWLARAMAIWATLPANDSDIFDRAASTEKPKNGHLASDLGMLLTWARMRKPLDLDGTNWMRHDNDNYAEGEDRPASNLQRRMRPGSSDAELKSYIEKAGPLGVRKHARLGGGGAWEVEPTDVTMQTVPDDAGKLHRTVVRAGKLRIANGNTKIQTKSIEAGKTKIKMVRAEAGTILWQDDKFGEMLGPEPNPAEKVRAASYWSSLYKVDRSSVVETGEDGSEKLRFLPRGKMRRKVRFTAEDHAVLLAGPRPPVTRYPDGLPLGSEDISASFVGGWISNPKGKQPAERWEDISDELARQGEFKRWAAALPANERKALNLATTAANLQEVGEVFGKKEKTAERFGKRILKAANDNLKKLAAA</sequence>
<proteinExistence type="predicted"/>
<evidence type="ECO:0000313" key="3">
    <source>
        <dbReference type="Proteomes" id="UP000295351"/>
    </source>
</evidence>
<accession>A0A4R2CMI1</accession>
<comment type="caution">
    <text evidence="2">The sequence shown here is derived from an EMBL/GenBank/DDBJ whole genome shotgun (WGS) entry which is preliminary data.</text>
</comment>
<organism evidence="2 3">
    <name type="scientific">Shinella granuli</name>
    <dbReference type="NCBI Taxonomy" id="323621"/>
    <lineage>
        <taxon>Bacteria</taxon>
        <taxon>Pseudomonadati</taxon>
        <taxon>Pseudomonadota</taxon>
        <taxon>Alphaproteobacteria</taxon>
        <taxon>Hyphomicrobiales</taxon>
        <taxon>Rhizobiaceae</taxon>
        <taxon>Shinella</taxon>
    </lineage>
</organism>
<feature type="compositionally biased region" description="Basic and acidic residues" evidence="1">
    <location>
        <begin position="193"/>
        <end position="202"/>
    </location>
</feature>
<keyword evidence="3" id="KW-1185">Reference proteome</keyword>